<dbReference type="RefSeq" id="WP_251873970.1">
    <property type="nucleotide sequence ID" value="NZ_CP098755.1"/>
</dbReference>
<dbReference type="InterPro" id="IPR043146">
    <property type="entry name" value="Penicillin_amidase_N_B-knob"/>
</dbReference>
<dbReference type="Gene3D" id="2.30.120.10">
    <property type="match status" value="1"/>
</dbReference>
<dbReference type="PANTHER" id="PTHR34218">
    <property type="entry name" value="PEPTIDASE S45 PENICILLIN AMIDASE"/>
    <property type="match status" value="1"/>
</dbReference>
<proteinExistence type="inferred from homology"/>
<keyword evidence="4" id="KW-0732">Signal</keyword>
<dbReference type="PANTHER" id="PTHR34218:SF4">
    <property type="entry name" value="ACYL-HOMOSERINE LACTONE ACYLASE QUIP"/>
    <property type="match status" value="1"/>
</dbReference>
<dbReference type="Gene3D" id="1.10.287.150">
    <property type="match status" value="1"/>
</dbReference>
<evidence type="ECO:0000256" key="3">
    <source>
        <dbReference type="ARBA" id="ARBA00023145"/>
    </source>
</evidence>
<dbReference type="InterPro" id="IPR023343">
    <property type="entry name" value="Penicillin_amidase_dom1"/>
</dbReference>
<name>A0ABY4WLY5_9BACL</name>
<organism evidence="5 6">
    <name type="scientific">Brevibacillus ruminantium</name>
    <dbReference type="NCBI Taxonomy" id="2950604"/>
    <lineage>
        <taxon>Bacteria</taxon>
        <taxon>Bacillati</taxon>
        <taxon>Bacillota</taxon>
        <taxon>Bacilli</taxon>
        <taxon>Bacillales</taxon>
        <taxon>Paenibacillaceae</taxon>
        <taxon>Brevibacillus</taxon>
    </lineage>
</organism>
<comment type="similarity">
    <text evidence="1">Belongs to the peptidase S45 family.</text>
</comment>
<keyword evidence="6" id="KW-1185">Reference proteome</keyword>
<dbReference type="Gene3D" id="3.60.20.10">
    <property type="entry name" value="Glutamine Phosphoribosylpyrophosphate, subunit 1, domain 1"/>
    <property type="match status" value="1"/>
</dbReference>
<evidence type="ECO:0000256" key="2">
    <source>
        <dbReference type="ARBA" id="ARBA00022801"/>
    </source>
</evidence>
<sequence>MRLKKKWGKAVLAGTALLTALSGLSLSAFAEGAKRHVEILRDTYGVPHVYANDRFGLYYGYGFALGQDRLFEMEMAKRTFSGRVSEVLGDSFLEHDKAVRATYWEPSLQKQYDALSKEDKAILDGYAAGMNAWIEKVKAQPNKLMPKQFIDFGFEPEEWTAMDVIKIYYGSMVVQFSDRTTEIENLAMLQALQAKHGKDKGMQIFNQLNFIHDSKAPTVISGDEFDWNKKTESLKAAALPSLDTLSATAASLQQASVNTNELLPTTAFRSMSNMMIVGKKKAENANAIIVNGPQFVHTNPSYVYSVGLHGAGFNVVGNAPMAAPIILFGHNDKIGWGATAGFGDTVDTFEEKLNPANPTQYEYNGKYVPMETYTETIAVKGKEPVSMEMSRTVHGIVMQTDKEKNIAYSRKRSWDGYELDSLFGWIGTTQASNYDEWSKQAERMAISISMYYGDKEGNIAYYFAGKQPQRNEQQDVRLPTPGTGSMDWKGVYPANANPQVLNPKQGYIVNWNNSPAKNYPSPDMYSFSWGAADRVHVLDSLITEKQKLSPDDMWDLIRKSSYVDVNAKFFLPYLKEATKGLPGHDELAKAAKLVEKWNTQSNDANKDNKYDSPGSLIMETWLTNMITRTLADDLPSEYFELFKSPGYPNAKAYSVNSTNIQQGTKVVYNALLGEKAGVPQTYDFFNGKAASQVVREALEDTVKQLKEAYGPDMNQWLKPVVPITFQDKNYKGIPQANPDEKVYNHQAMNRGTENNLIVFTKTGEIIGYEVTAPGQSGFVAPDGTKNKHYDDQLGMYEDFGKKRTWLTREEVEKHLESKEVLQY</sequence>
<feature type="signal peptide" evidence="4">
    <location>
        <begin position="1"/>
        <end position="30"/>
    </location>
</feature>
<evidence type="ECO:0000256" key="1">
    <source>
        <dbReference type="ARBA" id="ARBA00006586"/>
    </source>
</evidence>
<evidence type="ECO:0000256" key="4">
    <source>
        <dbReference type="SAM" id="SignalP"/>
    </source>
</evidence>
<dbReference type="Gene3D" id="1.10.439.10">
    <property type="entry name" value="Penicillin Amidohydrolase, domain 1"/>
    <property type="match status" value="1"/>
</dbReference>
<dbReference type="InterPro" id="IPR043147">
    <property type="entry name" value="Penicillin_amidase_A-knob"/>
</dbReference>
<dbReference type="Pfam" id="PF01804">
    <property type="entry name" value="Penicil_amidase"/>
    <property type="match status" value="1"/>
</dbReference>
<keyword evidence="3" id="KW-0865">Zymogen</keyword>
<dbReference type="EMBL" id="CP098755">
    <property type="protein sequence ID" value="USG66865.1"/>
    <property type="molecule type" value="Genomic_DNA"/>
</dbReference>
<feature type="chain" id="PRO_5046171927" evidence="4">
    <location>
        <begin position="31"/>
        <end position="823"/>
    </location>
</feature>
<dbReference type="PIRSF" id="PIRSF001227">
    <property type="entry name" value="Pen_acylase"/>
    <property type="match status" value="1"/>
</dbReference>
<dbReference type="Proteomes" id="UP001056500">
    <property type="component" value="Chromosome"/>
</dbReference>
<evidence type="ECO:0000313" key="6">
    <source>
        <dbReference type="Proteomes" id="UP001056500"/>
    </source>
</evidence>
<dbReference type="InterPro" id="IPR029055">
    <property type="entry name" value="Ntn_hydrolases_N"/>
</dbReference>
<dbReference type="SUPFAM" id="SSF56235">
    <property type="entry name" value="N-terminal nucleophile aminohydrolases (Ntn hydrolases)"/>
    <property type="match status" value="1"/>
</dbReference>
<dbReference type="InterPro" id="IPR002692">
    <property type="entry name" value="S45"/>
</dbReference>
<keyword evidence="2" id="KW-0378">Hydrolase</keyword>
<accession>A0ABY4WLY5</accession>
<reference evidence="5" key="1">
    <citation type="submission" date="2022-06" db="EMBL/GenBank/DDBJ databases">
        <title>Genome sequencing of Brevibacillus sp. BB3-R1.</title>
        <authorList>
            <person name="Heo J."/>
            <person name="Lee D."/>
            <person name="Won M."/>
            <person name="Han B.-H."/>
            <person name="Hong S.-B."/>
            <person name="Kwon S.-W."/>
        </authorList>
    </citation>
    <scope>NUCLEOTIDE SEQUENCE</scope>
    <source>
        <strain evidence="5">BB3-R1</strain>
    </source>
</reference>
<protein>
    <submittedName>
        <fullName evidence="5">Penicillin acylase family protein</fullName>
    </submittedName>
</protein>
<gene>
    <name evidence="5" type="ORF">NDK47_06085</name>
</gene>
<evidence type="ECO:0000313" key="5">
    <source>
        <dbReference type="EMBL" id="USG66865.1"/>
    </source>
</evidence>
<dbReference type="InterPro" id="IPR014395">
    <property type="entry name" value="Pen/GL7ACA/AHL_acylase"/>
</dbReference>
<dbReference type="Gene3D" id="1.10.1400.10">
    <property type="match status" value="1"/>
</dbReference>